<dbReference type="AlphaFoldDB" id="A0A6H9WML0"/>
<sequence>MSQPPPPQPPRSPEATSPATSPATPPGRPDAEGPPACSIRDLTVAYRDAPVLRRVDLDVPTGVVMGVVGPNGAGKSTLIKAALGLVAPLAGRVEFFGRPLARVRQRVGYVPQSTSVDWDFPTTALDVVTMGTYGRLGWFRRAGRAERQRAHEALEQTGMAAFANRQIGELSGGQRQRVFLARALAQAPDLYIMDEPFQGVDARSQQAIVDVLHGLRADDATVIIVHHDLVTVRKYCDHVTLLAGRVVASGPVDEAFTLDAIREAYDVGEGADGFLAALS</sequence>
<proteinExistence type="inferred from homology"/>
<dbReference type="GO" id="GO:0016887">
    <property type="term" value="F:ATP hydrolysis activity"/>
    <property type="evidence" value="ECO:0007669"/>
    <property type="project" value="InterPro"/>
</dbReference>
<comment type="similarity">
    <text evidence="1">Belongs to the ABC transporter superfamily.</text>
</comment>
<dbReference type="PANTHER" id="PTHR42734">
    <property type="entry name" value="METAL TRANSPORT SYSTEM ATP-BINDING PROTEIN TM_0124-RELATED"/>
    <property type="match status" value="1"/>
</dbReference>
<evidence type="ECO:0000256" key="4">
    <source>
        <dbReference type="ARBA" id="ARBA00022840"/>
    </source>
</evidence>
<feature type="domain" description="ABC transporter" evidence="6">
    <location>
        <begin position="37"/>
        <end position="269"/>
    </location>
</feature>
<dbReference type="InterPro" id="IPR027417">
    <property type="entry name" value="P-loop_NTPase"/>
</dbReference>
<reference evidence="7 8" key="1">
    <citation type="submission" date="2019-09" db="EMBL/GenBank/DDBJ databases">
        <title>Phylogeny of genus Pseudoclavibacter and closely related genus.</title>
        <authorList>
            <person name="Li Y."/>
        </authorList>
    </citation>
    <scope>NUCLEOTIDE SEQUENCE [LARGE SCALE GENOMIC DNA]</scope>
    <source>
        <strain evidence="7 8">EGI 60007</strain>
    </source>
</reference>
<evidence type="ECO:0000313" key="8">
    <source>
        <dbReference type="Proteomes" id="UP000431744"/>
    </source>
</evidence>
<accession>A0A6H9WML0</accession>
<evidence type="ECO:0000256" key="1">
    <source>
        <dbReference type="ARBA" id="ARBA00005417"/>
    </source>
</evidence>
<name>A0A6H9WML0_9MICO</name>
<dbReference type="InterPro" id="IPR003439">
    <property type="entry name" value="ABC_transporter-like_ATP-bd"/>
</dbReference>
<dbReference type="RefSeq" id="WP_158027860.1">
    <property type="nucleotide sequence ID" value="NZ_BMHG01000001.1"/>
</dbReference>
<feature type="compositionally biased region" description="Pro residues" evidence="5">
    <location>
        <begin position="1"/>
        <end position="12"/>
    </location>
</feature>
<dbReference type="EMBL" id="WBJY01000001">
    <property type="protein sequence ID" value="KAB1649268.1"/>
    <property type="molecule type" value="Genomic_DNA"/>
</dbReference>
<dbReference type="GO" id="GO:0005524">
    <property type="term" value="F:ATP binding"/>
    <property type="evidence" value="ECO:0007669"/>
    <property type="project" value="UniProtKB-KW"/>
</dbReference>
<evidence type="ECO:0000313" key="7">
    <source>
        <dbReference type="EMBL" id="KAB1649268.1"/>
    </source>
</evidence>
<dbReference type="Pfam" id="PF00005">
    <property type="entry name" value="ABC_tran"/>
    <property type="match status" value="1"/>
</dbReference>
<dbReference type="OrthoDB" id="5296765at2"/>
<evidence type="ECO:0000256" key="3">
    <source>
        <dbReference type="ARBA" id="ARBA00022741"/>
    </source>
</evidence>
<organism evidence="7 8">
    <name type="scientific">Pseudoclavibacter endophyticus</name>
    <dbReference type="NCBI Taxonomy" id="1778590"/>
    <lineage>
        <taxon>Bacteria</taxon>
        <taxon>Bacillati</taxon>
        <taxon>Actinomycetota</taxon>
        <taxon>Actinomycetes</taxon>
        <taxon>Micrococcales</taxon>
        <taxon>Microbacteriaceae</taxon>
        <taxon>Pseudoclavibacter</taxon>
    </lineage>
</organism>
<dbReference type="SUPFAM" id="SSF52540">
    <property type="entry name" value="P-loop containing nucleoside triphosphate hydrolases"/>
    <property type="match status" value="1"/>
</dbReference>
<dbReference type="FunFam" id="3.40.50.300:FF:000134">
    <property type="entry name" value="Iron-enterobactin ABC transporter ATP-binding protein"/>
    <property type="match status" value="1"/>
</dbReference>
<dbReference type="InterPro" id="IPR050153">
    <property type="entry name" value="Metal_Ion_Import_ABC"/>
</dbReference>
<gene>
    <name evidence="7" type="ORF">F8O04_03040</name>
</gene>
<dbReference type="InterPro" id="IPR003593">
    <property type="entry name" value="AAA+_ATPase"/>
</dbReference>
<evidence type="ECO:0000259" key="6">
    <source>
        <dbReference type="PROSITE" id="PS50893"/>
    </source>
</evidence>
<dbReference type="PROSITE" id="PS00211">
    <property type="entry name" value="ABC_TRANSPORTER_1"/>
    <property type="match status" value="1"/>
</dbReference>
<dbReference type="PANTHER" id="PTHR42734:SF5">
    <property type="entry name" value="IRON TRANSPORT SYSTEM ATP-BINDING PROTEIN HI_0361-RELATED"/>
    <property type="match status" value="1"/>
</dbReference>
<dbReference type="SMART" id="SM00382">
    <property type="entry name" value="AAA"/>
    <property type="match status" value="1"/>
</dbReference>
<dbReference type="CDD" id="cd03235">
    <property type="entry name" value="ABC_Metallic_Cations"/>
    <property type="match status" value="1"/>
</dbReference>
<dbReference type="Proteomes" id="UP000431744">
    <property type="component" value="Unassembled WGS sequence"/>
</dbReference>
<keyword evidence="8" id="KW-1185">Reference proteome</keyword>
<dbReference type="Gene3D" id="3.40.50.300">
    <property type="entry name" value="P-loop containing nucleotide triphosphate hydrolases"/>
    <property type="match status" value="1"/>
</dbReference>
<keyword evidence="2" id="KW-0813">Transport</keyword>
<dbReference type="InterPro" id="IPR017871">
    <property type="entry name" value="ABC_transporter-like_CS"/>
</dbReference>
<evidence type="ECO:0000256" key="2">
    <source>
        <dbReference type="ARBA" id="ARBA00022448"/>
    </source>
</evidence>
<protein>
    <submittedName>
        <fullName evidence="7">Metal ABC transporter ATP-binding protein</fullName>
    </submittedName>
</protein>
<dbReference type="PROSITE" id="PS50893">
    <property type="entry name" value="ABC_TRANSPORTER_2"/>
    <property type="match status" value="1"/>
</dbReference>
<evidence type="ECO:0000256" key="5">
    <source>
        <dbReference type="SAM" id="MobiDB-lite"/>
    </source>
</evidence>
<feature type="region of interest" description="Disordered" evidence="5">
    <location>
        <begin position="1"/>
        <end position="36"/>
    </location>
</feature>
<keyword evidence="3" id="KW-0547">Nucleotide-binding</keyword>
<comment type="caution">
    <text evidence="7">The sequence shown here is derived from an EMBL/GenBank/DDBJ whole genome shotgun (WGS) entry which is preliminary data.</text>
</comment>
<feature type="compositionally biased region" description="Low complexity" evidence="5">
    <location>
        <begin position="13"/>
        <end position="22"/>
    </location>
</feature>
<keyword evidence="4 7" id="KW-0067">ATP-binding</keyword>